<feature type="region of interest" description="Disordered" evidence="1">
    <location>
        <begin position="45"/>
        <end position="64"/>
    </location>
</feature>
<sequence length="64" mass="7018">MCVQNGAVDADADADAVEDTEPGGCGYGYDVTWFKIEIPNLKLDYQPPDKYPPAPPNWATRKMA</sequence>
<evidence type="ECO:0000313" key="3">
    <source>
        <dbReference type="Proteomes" id="UP000672032"/>
    </source>
</evidence>
<dbReference type="Proteomes" id="UP000672032">
    <property type="component" value="Chromosome 5"/>
</dbReference>
<name>A0A8A3PKJ8_9HELO</name>
<evidence type="ECO:0000256" key="1">
    <source>
        <dbReference type="SAM" id="MobiDB-lite"/>
    </source>
</evidence>
<gene>
    <name evidence="2" type="ORF">DSL72_008395</name>
</gene>
<organism evidence="2 3">
    <name type="scientific">Monilinia vaccinii-corymbosi</name>
    <dbReference type="NCBI Taxonomy" id="61207"/>
    <lineage>
        <taxon>Eukaryota</taxon>
        <taxon>Fungi</taxon>
        <taxon>Dikarya</taxon>
        <taxon>Ascomycota</taxon>
        <taxon>Pezizomycotina</taxon>
        <taxon>Leotiomycetes</taxon>
        <taxon>Helotiales</taxon>
        <taxon>Sclerotiniaceae</taxon>
        <taxon>Monilinia</taxon>
    </lineage>
</organism>
<reference evidence="2" key="1">
    <citation type="submission" date="2020-10" db="EMBL/GenBank/DDBJ databases">
        <title>Genome Sequence of Monilinia vaccinii-corymbosi Sheds Light on Mummy Berry Disease Infection of Blueberry and Mating Type.</title>
        <authorList>
            <person name="Yow A.G."/>
            <person name="Zhang Y."/>
            <person name="Bansal K."/>
            <person name="Eacker S.M."/>
            <person name="Sullivan S."/>
            <person name="Liachko I."/>
            <person name="Cubeta M.A."/>
            <person name="Rollins J.A."/>
            <person name="Ashrafi H."/>
        </authorList>
    </citation>
    <scope>NUCLEOTIDE SEQUENCE</scope>
    <source>
        <strain evidence="2">RL-1</strain>
    </source>
</reference>
<proteinExistence type="predicted"/>
<accession>A0A8A3PKJ8</accession>
<dbReference type="AlphaFoldDB" id="A0A8A3PKJ8"/>
<evidence type="ECO:0000313" key="2">
    <source>
        <dbReference type="EMBL" id="QSZ35525.1"/>
    </source>
</evidence>
<protein>
    <submittedName>
        <fullName evidence="2">Uncharacterized protein</fullName>
    </submittedName>
</protein>
<keyword evidence="3" id="KW-1185">Reference proteome</keyword>
<dbReference type="EMBL" id="CP063409">
    <property type="protein sequence ID" value="QSZ35525.1"/>
    <property type="molecule type" value="Genomic_DNA"/>
</dbReference>